<accession>A0ABR3S5M8</accession>
<proteinExistence type="predicted"/>
<keyword evidence="3" id="KW-1185">Reference proteome</keyword>
<organism evidence="2 3">
    <name type="scientific">Paraconiothyrium brasiliense</name>
    <dbReference type="NCBI Taxonomy" id="300254"/>
    <lineage>
        <taxon>Eukaryota</taxon>
        <taxon>Fungi</taxon>
        <taxon>Dikarya</taxon>
        <taxon>Ascomycota</taxon>
        <taxon>Pezizomycotina</taxon>
        <taxon>Dothideomycetes</taxon>
        <taxon>Pleosporomycetidae</taxon>
        <taxon>Pleosporales</taxon>
        <taxon>Massarineae</taxon>
        <taxon>Didymosphaeriaceae</taxon>
        <taxon>Paraconiothyrium</taxon>
    </lineage>
</organism>
<evidence type="ECO:0000256" key="1">
    <source>
        <dbReference type="SAM" id="MobiDB-lite"/>
    </source>
</evidence>
<protein>
    <submittedName>
        <fullName evidence="2">Uncharacterized protein</fullName>
    </submittedName>
</protein>
<gene>
    <name evidence="2" type="ORF">SLS60_000210</name>
</gene>
<evidence type="ECO:0000313" key="2">
    <source>
        <dbReference type="EMBL" id="KAL1611987.1"/>
    </source>
</evidence>
<comment type="caution">
    <text evidence="2">The sequence shown here is derived from an EMBL/GenBank/DDBJ whole genome shotgun (WGS) entry which is preliminary data.</text>
</comment>
<feature type="region of interest" description="Disordered" evidence="1">
    <location>
        <begin position="68"/>
        <end position="92"/>
    </location>
</feature>
<evidence type="ECO:0000313" key="3">
    <source>
        <dbReference type="Proteomes" id="UP001521785"/>
    </source>
</evidence>
<dbReference type="EMBL" id="JAKJXO020000001">
    <property type="protein sequence ID" value="KAL1611987.1"/>
    <property type="molecule type" value="Genomic_DNA"/>
</dbReference>
<reference evidence="2 3" key="1">
    <citation type="submission" date="2024-02" db="EMBL/GenBank/DDBJ databases">
        <title>De novo assembly and annotation of 12 fungi associated with fruit tree decline syndrome in Ontario, Canada.</title>
        <authorList>
            <person name="Sulman M."/>
            <person name="Ellouze W."/>
            <person name="Ilyukhin E."/>
        </authorList>
    </citation>
    <scope>NUCLEOTIDE SEQUENCE [LARGE SCALE GENOMIC DNA]</scope>
    <source>
        <strain evidence="2 3">M42-189</strain>
    </source>
</reference>
<name>A0ABR3S5M8_9PLEO</name>
<sequence>MVVKEAFKGVKSIADAMDDLNAQKLEALTLKQEEPEKKPILTYQEYNEQAKQKALEEKRCRHTANTMARTLQGKTKAAKGASVPTAPNRKVD</sequence>
<dbReference type="Proteomes" id="UP001521785">
    <property type="component" value="Unassembled WGS sequence"/>
</dbReference>